<evidence type="ECO:0000256" key="4">
    <source>
        <dbReference type="ARBA" id="ARBA00022475"/>
    </source>
</evidence>
<reference evidence="12 13" key="1">
    <citation type="submission" date="2018-11" db="EMBL/GenBank/DDBJ databases">
        <title>Genomic Encyclopedia of Type Strains, Phase IV (KMG-IV): sequencing the most valuable type-strain genomes for metagenomic binning, comparative biology and taxonomic classification.</title>
        <authorList>
            <person name="Goeker M."/>
        </authorList>
    </citation>
    <scope>NUCLEOTIDE SEQUENCE [LARGE SCALE GENOMIC DNA]</scope>
    <source>
        <strain evidence="12 13">DSM 101684</strain>
    </source>
</reference>
<evidence type="ECO:0000256" key="3">
    <source>
        <dbReference type="ARBA" id="ARBA00022448"/>
    </source>
</evidence>
<dbReference type="Pfam" id="PF01544">
    <property type="entry name" value="CorA"/>
    <property type="match status" value="1"/>
</dbReference>
<evidence type="ECO:0000256" key="6">
    <source>
        <dbReference type="ARBA" id="ARBA00022692"/>
    </source>
</evidence>
<dbReference type="GO" id="GO:0005886">
    <property type="term" value="C:plasma membrane"/>
    <property type="evidence" value="ECO:0007669"/>
    <property type="project" value="UniProtKB-SubCell"/>
</dbReference>
<feature type="transmembrane region" description="Helical" evidence="11">
    <location>
        <begin position="345"/>
        <end position="366"/>
    </location>
</feature>
<keyword evidence="9" id="KW-0406">Ion transport</keyword>
<dbReference type="InterPro" id="IPR002523">
    <property type="entry name" value="MgTranspt_CorA/ZnTranspt_ZntB"/>
</dbReference>
<gene>
    <name evidence="12" type="ORF">EDC62_0082</name>
</gene>
<evidence type="ECO:0000256" key="10">
    <source>
        <dbReference type="ARBA" id="ARBA00023136"/>
    </source>
</evidence>
<keyword evidence="3" id="KW-0813">Transport</keyword>
<comment type="similarity">
    <text evidence="2">Belongs to the CorA metal ion transporter (MIT) (TC 1.A.35) family.</text>
</comment>
<dbReference type="Gene3D" id="1.20.58.340">
    <property type="entry name" value="Magnesium transport protein CorA, transmembrane region"/>
    <property type="match status" value="2"/>
</dbReference>
<dbReference type="GO" id="GO:0000287">
    <property type="term" value="F:magnesium ion binding"/>
    <property type="evidence" value="ECO:0007669"/>
    <property type="project" value="TreeGrafter"/>
</dbReference>
<dbReference type="SUPFAM" id="SSF143865">
    <property type="entry name" value="CorA soluble domain-like"/>
    <property type="match status" value="1"/>
</dbReference>
<dbReference type="SUPFAM" id="SSF144083">
    <property type="entry name" value="Magnesium transport protein CorA, transmembrane region"/>
    <property type="match status" value="1"/>
</dbReference>
<evidence type="ECO:0000256" key="2">
    <source>
        <dbReference type="ARBA" id="ARBA00009765"/>
    </source>
</evidence>
<dbReference type="Proteomes" id="UP000272193">
    <property type="component" value="Unassembled WGS sequence"/>
</dbReference>
<evidence type="ECO:0000256" key="5">
    <source>
        <dbReference type="ARBA" id="ARBA00022519"/>
    </source>
</evidence>
<dbReference type="PANTHER" id="PTHR46494">
    <property type="entry name" value="CORA FAMILY METAL ION TRANSPORTER (EUROFUNG)"/>
    <property type="match status" value="1"/>
</dbReference>
<comment type="subcellular location">
    <subcellularLocation>
        <location evidence="1">Cell membrane</location>
        <topology evidence="1">Multi-pass membrane protein</topology>
    </subcellularLocation>
</comment>
<keyword evidence="4" id="KW-1003">Cell membrane</keyword>
<dbReference type="GO" id="GO:0015095">
    <property type="term" value="F:magnesium ion transmembrane transporter activity"/>
    <property type="evidence" value="ECO:0007669"/>
    <property type="project" value="TreeGrafter"/>
</dbReference>
<feature type="transmembrane region" description="Helical" evidence="11">
    <location>
        <begin position="314"/>
        <end position="333"/>
    </location>
</feature>
<dbReference type="OrthoDB" id="9803416at2"/>
<evidence type="ECO:0000313" key="12">
    <source>
        <dbReference type="EMBL" id="RPE72394.1"/>
    </source>
</evidence>
<dbReference type="GO" id="GO:0050897">
    <property type="term" value="F:cobalt ion binding"/>
    <property type="evidence" value="ECO:0007669"/>
    <property type="project" value="TreeGrafter"/>
</dbReference>
<keyword evidence="5" id="KW-0997">Cell inner membrane</keyword>
<evidence type="ECO:0000256" key="11">
    <source>
        <dbReference type="SAM" id="Phobius"/>
    </source>
</evidence>
<comment type="caution">
    <text evidence="12">The sequence shown here is derived from an EMBL/GenBank/DDBJ whole genome shotgun (WGS) entry which is preliminary data.</text>
</comment>
<keyword evidence="7" id="KW-0862">Zinc</keyword>
<dbReference type="EMBL" id="RKQL01000001">
    <property type="protein sequence ID" value="RPE72394.1"/>
    <property type="molecule type" value="Genomic_DNA"/>
</dbReference>
<name>A0A3N4VHI1_9BURK</name>
<dbReference type="RefSeq" id="WP_124219240.1">
    <property type="nucleotide sequence ID" value="NZ_RKQL01000001.1"/>
</dbReference>
<keyword evidence="6 11" id="KW-0812">Transmembrane</keyword>
<organism evidence="12 13">
    <name type="scientific">Tibeticola sediminis</name>
    <dbReference type="NCBI Taxonomy" id="1917811"/>
    <lineage>
        <taxon>Bacteria</taxon>
        <taxon>Pseudomonadati</taxon>
        <taxon>Pseudomonadota</taxon>
        <taxon>Betaproteobacteria</taxon>
        <taxon>Burkholderiales</taxon>
        <taxon>Comamonadaceae</taxon>
        <taxon>Tibeticola</taxon>
    </lineage>
</organism>
<keyword evidence="13" id="KW-1185">Reference proteome</keyword>
<dbReference type="PANTHER" id="PTHR46494:SF3">
    <property type="entry name" value="ZINC TRANSPORT PROTEIN ZNTB"/>
    <property type="match status" value="1"/>
</dbReference>
<evidence type="ECO:0000256" key="9">
    <source>
        <dbReference type="ARBA" id="ARBA00023065"/>
    </source>
</evidence>
<proteinExistence type="inferred from homology"/>
<evidence type="ECO:0000313" key="13">
    <source>
        <dbReference type="Proteomes" id="UP000272193"/>
    </source>
</evidence>
<dbReference type="InterPro" id="IPR045861">
    <property type="entry name" value="CorA_cytoplasmic_dom"/>
</dbReference>
<dbReference type="GO" id="GO:0015087">
    <property type="term" value="F:cobalt ion transmembrane transporter activity"/>
    <property type="evidence" value="ECO:0007669"/>
    <property type="project" value="TreeGrafter"/>
</dbReference>
<evidence type="ECO:0000256" key="1">
    <source>
        <dbReference type="ARBA" id="ARBA00004651"/>
    </source>
</evidence>
<evidence type="ECO:0000256" key="8">
    <source>
        <dbReference type="ARBA" id="ARBA00022989"/>
    </source>
</evidence>
<dbReference type="CDD" id="cd12822">
    <property type="entry name" value="TmCorA-like"/>
    <property type="match status" value="1"/>
</dbReference>
<keyword evidence="10 11" id="KW-0472">Membrane</keyword>
<sequence>MSNPVAPIRVFWIRGQGLEEIEPAPSNWASPQEGFLWIGCTRSHFSEAHPTLLPALERLTGAALLDLHVSDLLNAQLASRHDETSDYDLLIFRRLGRGTKRTDAGRMETLPMRGGPPILQRIDTAAVGFAVFDRVLLTIHPDDGAVRDSYAARLLPAAPREADTRSAGARGVPADPRDATLRIISQIVDDYLELRGELSRQLEHWQNELLHPRSRFSNWSALLQARTTLHELQSSCEDQHSAVDRFAAGFEHRYADTAEDSHRVELLRVRAHDVLEHIERVMRHVTRLEHNIETAVQMHFAVQGHRTNDIMRTLTALTAIFLPLNLITGFFGMNFEFMPFIHNPAALAWTAAGMALVAVGTGLFFWRRRYLAQLPPP</sequence>
<keyword evidence="8 11" id="KW-1133">Transmembrane helix</keyword>
<dbReference type="InterPro" id="IPR045863">
    <property type="entry name" value="CorA_TM1_TM2"/>
</dbReference>
<dbReference type="AlphaFoldDB" id="A0A3N4VHI1"/>
<protein>
    <submittedName>
        <fullName evidence="12">Mg2+ and Co2+ transporter CorA</fullName>
    </submittedName>
</protein>
<evidence type="ECO:0000256" key="7">
    <source>
        <dbReference type="ARBA" id="ARBA00022833"/>
    </source>
</evidence>
<accession>A0A3N4VHI1</accession>